<dbReference type="Pfam" id="PF00015">
    <property type="entry name" value="MCPsignal"/>
    <property type="match status" value="1"/>
</dbReference>
<accession>A0A427TGQ9</accession>
<keyword evidence="4" id="KW-0145">Chemotaxis</keyword>
<evidence type="ECO:0000313" key="14">
    <source>
        <dbReference type="EMBL" id="RSD22518.1"/>
    </source>
</evidence>
<feature type="transmembrane region" description="Helical" evidence="11">
    <location>
        <begin position="192"/>
        <end position="211"/>
    </location>
</feature>
<dbReference type="InterPro" id="IPR003660">
    <property type="entry name" value="HAMP_dom"/>
</dbReference>
<dbReference type="Proteomes" id="UP000279911">
    <property type="component" value="Unassembled WGS sequence"/>
</dbReference>
<keyword evidence="7 11" id="KW-0472">Membrane</keyword>
<evidence type="ECO:0000256" key="6">
    <source>
        <dbReference type="ARBA" id="ARBA00022989"/>
    </source>
</evidence>
<dbReference type="PROSITE" id="PS50885">
    <property type="entry name" value="HAMP"/>
    <property type="match status" value="1"/>
</dbReference>
<feature type="domain" description="Methyl-accepting transducer" evidence="12">
    <location>
        <begin position="283"/>
        <end position="519"/>
    </location>
</feature>
<evidence type="ECO:0000256" key="3">
    <source>
        <dbReference type="ARBA" id="ARBA00022481"/>
    </source>
</evidence>
<dbReference type="EMBL" id="RSFW01000031">
    <property type="protein sequence ID" value="RSD22518.1"/>
    <property type="molecule type" value="Genomic_DNA"/>
</dbReference>
<dbReference type="PROSITE" id="PS50111">
    <property type="entry name" value="CHEMOTAXIS_TRANSDUC_2"/>
    <property type="match status" value="1"/>
</dbReference>
<sequence length="569" mass="61225">MLRRNRVSVKLKLGTKINLIVLTTVLLLSVIIGVVVTTEVTQGIKAFAVEKAKGDLALSERYINNKFPGAWEIKDGQLFKGKQRFNDYFEIVDTIGADTGDTVTIFQGDTRISTNVMLEGKRAVGTKVSNEVADVVLKDGKPYYGEAVVAGNSYQTAYTPIRDQSGKPIGILYVGASEKTIEAILSSFMTKFIIQVIVVVLLAFVGIYWFTRSLKRRLAALAGALEKAGHGDFTATVKDRSGDELSDLSNSYNQMKENLSTMVQDILETSEQVAASSEELTAGAEQTSRATEQITEAIQQIASGSDIQTHGIQESARALDELAKGVTNIAENSSVIAEASTQTSQHAKKGGAFVKQTASQMDMIQSSVMDTGAVIGVLNERSKQIGHISKVITEIADQTNLLALNAAIEAARAGDHGKGFAVVASEVRKLAEQSQNSASQISELITHIQADMERSNDSIEKVKQDVRSGLEIVEETEISFQEIVQSMGQMAGKIEEMAATAEQMSASTEEVSATVQDITTTARESSQHSQSVAASAEEQLASMEEVTASANNLSTMAEALKDTVSRFKI</sequence>
<proteinExistence type="inferred from homology"/>
<reference evidence="15" key="1">
    <citation type="submission" date="2018-12" db="EMBL/GenBank/DDBJ databases">
        <title>Bacillus chawlae sp. nov., Bacillus glennii sp. nov., and Bacillus saganii sp. nov. Isolated from the Vehicle Assembly Building at Kennedy Space Center where the Viking Spacecraft were Assembled.</title>
        <authorList>
            <person name="Seuylemezian A."/>
            <person name="Vaishampayan P."/>
        </authorList>
    </citation>
    <scope>NUCLEOTIDE SEQUENCE [LARGE SCALE GENOMIC DNA]</scope>
    <source>
        <strain evidence="15">DSM 13966</strain>
    </source>
</reference>
<dbReference type="SUPFAM" id="SSF103190">
    <property type="entry name" value="Sensory domain-like"/>
    <property type="match status" value="1"/>
</dbReference>
<evidence type="ECO:0000256" key="4">
    <source>
        <dbReference type="ARBA" id="ARBA00022500"/>
    </source>
</evidence>
<dbReference type="PANTHER" id="PTHR32089">
    <property type="entry name" value="METHYL-ACCEPTING CHEMOTAXIS PROTEIN MCPB"/>
    <property type="match status" value="1"/>
</dbReference>
<keyword evidence="8 10" id="KW-0807">Transducer</keyword>
<evidence type="ECO:0000256" key="11">
    <source>
        <dbReference type="SAM" id="Phobius"/>
    </source>
</evidence>
<dbReference type="InterPro" id="IPR033463">
    <property type="entry name" value="sCache_3"/>
</dbReference>
<dbReference type="PRINTS" id="PR00260">
    <property type="entry name" value="CHEMTRNSDUCR"/>
</dbReference>
<evidence type="ECO:0000256" key="1">
    <source>
        <dbReference type="ARBA" id="ARBA00004651"/>
    </source>
</evidence>
<dbReference type="AlphaFoldDB" id="A0A427TGQ9"/>
<dbReference type="GO" id="GO:0004888">
    <property type="term" value="F:transmembrane signaling receptor activity"/>
    <property type="evidence" value="ECO:0007669"/>
    <property type="project" value="InterPro"/>
</dbReference>
<dbReference type="SMART" id="SM00304">
    <property type="entry name" value="HAMP"/>
    <property type="match status" value="1"/>
</dbReference>
<evidence type="ECO:0000256" key="5">
    <source>
        <dbReference type="ARBA" id="ARBA00022692"/>
    </source>
</evidence>
<dbReference type="CDD" id="cd11386">
    <property type="entry name" value="MCP_signal"/>
    <property type="match status" value="1"/>
</dbReference>
<dbReference type="Pfam" id="PF17202">
    <property type="entry name" value="sCache_3_3"/>
    <property type="match status" value="1"/>
</dbReference>
<evidence type="ECO:0000313" key="15">
    <source>
        <dbReference type="Proteomes" id="UP000279911"/>
    </source>
</evidence>
<keyword evidence="5 11" id="KW-0812">Transmembrane</keyword>
<dbReference type="InterPro" id="IPR004089">
    <property type="entry name" value="MCPsignal_dom"/>
</dbReference>
<evidence type="ECO:0000256" key="9">
    <source>
        <dbReference type="ARBA" id="ARBA00029447"/>
    </source>
</evidence>
<organism evidence="14 15">
    <name type="scientific">Mesobacillus subterraneus</name>
    <dbReference type="NCBI Taxonomy" id="285983"/>
    <lineage>
        <taxon>Bacteria</taxon>
        <taxon>Bacillati</taxon>
        <taxon>Bacillota</taxon>
        <taxon>Bacilli</taxon>
        <taxon>Bacillales</taxon>
        <taxon>Bacillaceae</taxon>
        <taxon>Mesobacillus</taxon>
    </lineage>
</organism>
<name>A0A427TGQ9_9BACI</name>
<feature type="domain" description="HAMP" evidence="13">
    <location>
        <begin position="212"/>
        <end position="264"/>
    </location>
</feature>
<dbReference type="CDD" id="cd06225">
    <property type="entry name" value="HAMP"/>
    <property type="match status" value="1"/>
</dbReference>
<dbReference type="SMART" id="SM00283">
    <property type="entry name" value="MA"/>
    <property type="match status" value="1"/>
</dbReference>
<evidence type="ECO:0000256" key="10">
    <source>
        <dbReference type="PROSITE-ProRule" id="PRU00284"/>
    </source>
</evidence>
<dbReference type="Gene3D" id="6.10.340.10">
    <property type="match status" value="1"/>
</dbReference>
<dbReference type="Gene3D" id="1.10.287.950">
    <property type="entry name" value="Methyl-accepting chemotaxis protein"/>
    <property type="match status" value="1"/>
</dbReference>
<dbReference type="GO" id="GO:0005886">
    <property type="term" value="C:plasma membrane"/>
    <property type="evidence" value="ECO:0007669"/>
    <property type="project" value="UniProtKB-SubCell"/>
</dbReference>
<evidence type="ECO:0000259" key="13">
    <source>
        <dbReference type="PROSITE" id="PS50885"/>
    </source>
</evidence>
<dbReference type="GO" id="GO:0007165">
    <property type="term" value="P:signal transduction"/>
    <property type="evidence" value="ECO:0007669"/>
    <property type="project" value="UniProtKB-KW"/>
</dbReference>
<dbReference type="PANTHER" id="PTHR32089:SF114">
    <property type="entry name" value="METHYL-ACCEPTING CHEMOTAXIS PROTEIN MCPB"/>
    <property type="match status" value="1"/>
</dbReference>
<dbReference type="SUPFAM" id="SSF58104">
    <property type="entry name" value="Methyl-accepting chemotaxis protein (MCP) signaling domain"/>
    <property type="match status" value="1"/>
</dbReference>
<evidence type="ECO:0000256" key="8">
    <source>
        <dbReference type="ARBA" id="ARBA00023224"/>
    </source>
</evidence>
<evidence type="ECO:0000259" key="12">
    <source>
        <dbReference type="PROSITE" id="PS50111"/>
    </source>
</evidence>
<comment type="subcellular location">
    <subcellularLocation>
        <location evidence="1">Cell membrane</location>
        <topology evidence="1">Multi-pass membrane protein</topology>
    </subcellularLocation>
</comment>
<gene>
    <name evidence="14" type="ORF">EJA10_20975</name>
</gene>
<dbReference type="GO" id="GO:0006935">
    <property type="term" value="P:chemotaxis"/>
    <property type="evidence" value="ECO:0007669"/>
    <property type="project" value="UniProtKB-KW"/>
</dbReference>
<keyword evidence="2" id="KW-1003">Cell membrane</keyword>
<dbReference type="InterPro" id="IPR029151">
    <property type="entry name" value="Sensor-like_sf"/>
</dbReference>
<keyword evidence="3" id="KW-0488">Methylation</keyword>
<dbReference type="Pfam" id="PF00672">
    <property type="entry name" value="HAMP"/>
    <property type="match status" value="1"/>
</dbReference>
<evidence type="ECO:0000256" key="2">
    <source>
        <dbReference type="ARBA" id="ARBA00022475"/>
    </source>
</evidence>
<evidence type="ECO:0000256" key="7">
    <source>
        <dbReference type="ARBA" id="ARBA00023136"/>
    </source>
</evidence>
<dbReference type="InterPro" id="IPR004090">
    <property type="entry name" value="Chemotax_Me-accpt_rcpt"/>
</dbReference>
<comment type="similarity">
    <text evidence="9">Belongs to the methyl-accepting chemotaxis (MCP) protein family.</text>
</comment>
<comment type="caution">
    <text evidence="14">The sequence shown here is derived from an EMBL/GenBank/DDBJ whole genome shotgun (WGS) entry which is preliminary data.</text>
</comment>
<protein>
    <submittedName>
        <fullName evidence="14">Methyl-accepting chemotaxis protein</fullName>
    </submittedName>
</protein>
<keyword evidence="6 11" id="KW-1133">Transmembrane helix</keyword>
<dbReference type="OrthoDB" id="9814363at2"/>